<evidence type="ECO:0000313" key="4">
    <source>
        <dbReference type="EMBL" id="MBB6106495.1"/>
    </source>
</evidence>
<proteinExistence type="predicted"/>
<dbReference type="Pfam" id="PF01935">
    <property type="entry name" value="DUF87"/>
    <property type="match status" value="1"/>
</dbReference>
<evidence type="ECO:0000313" key="5">
    <source>
        <dbReference type="Proteomes" id="UP000571554"/>
    </source>
</evidence>
<evidence type="ECO:0000259" key="2">
    <source>
        <dbReference type="Pfam" id="PF01935"/>
    </source>
</evidence>
<dbReference type="Proteomes" id="UP000571554">
    <property type="component" value="Unassembled WGS sequence"/>
</dbReference>
<dbReference type="RefSeq" id="WP_184123935.1">
    <property type="nucleotide sequence ID" value="NZ_JACHBW010000027.1"/>
</dbReference>
<feature type="domain" description="TraD/TraG TraM recognition site" evidence="3">
    <location>
        <begin position="476"/>
        <end position="603"/>
    </location>
</feature>
<dbReference type="PANTHER" id="PTHR30121">
    <property type="entry name" value="UNCHARACTERIZED PROTEIN YJGR-RELATED"/>
    <property type="match status" value="1"/>
</dbReference>
<dbReference type="InterPro" id="IPR002789">
    <property type="entry name" value="HerA_central"/>
</dbReference>
<keyword evidence="1" id="KW-0472">Membrane</keyword>
<protein>
    <submittedName>
        <fullName evidence="4">Conjugal transfer pilus assembly protein TraD</fullName>
    </submittedName>
</protein>
<dbReference type="Gene3D" id="3.40.50.300">
    <property type="entry name" value="P-loop containing nucleotide triphosphate hydrolases"/>
    <property type="match status" value="2"/>
</dbReference>
<feature type="domain" description="Helicase HerA central" evidence="2">
    <location>
        <begin position="171"/>
        <end position="218"/>
    </location>
</feature>
<keyword evidence="5" id="KW-1185">Reference proteome</keyword>
<dbReference type="CDD" id="cd01127">
    <property type="entry name" value="TrwB_TraG_TraD_VirD4"/>
    <property type="match status" value="2"/>
</dbReference>
<organism evidence="4 5">
    <name type="scientific">Paraburkholderia bannensis</name>
    <dbReference type="NCBI Taxonomy" id="765414"/>
    <lineage>
        <taxon>Bacteria</taxon>
        <taxon>Pseudomonadati</taxon>
        <taxon>Pseudomonadota</taxon>
        <taxon>Betaproteobacteria</taxon>
        <taxon>Burkholderiales</taxon>
        <taxon>Burkholderiaceae</taxon>
        <taxon>Paraburkholderia</taxon>
    </lineage>
</organism>
<dbReference type="InterPro" id="IPR027417">
    <property type="entry name" value="P-loop_NTPase"/>
</dbReference>
<accession>A0A7W9U5T3</accession>
<dbReference type="NCBIfam" id="TIGR03743">
    <property type="entry name" value="SXT_TraD"/>
    <property type="match status" value="1"/>
</dbReference>
<reference evidence="4 5" key="1">
    <citation type="submission" date="2020-08" db="EMBL/GenBank/DDBJ databases">
        <title>Above-ground endophytic microbial communities from plants in different locations in the United States.</title>
        <authorList>
            <person name="Frank C."/>
        </authorList>
    </citation>
    <scope>NUCLEOTIDE SEQUENCE [LARGE SCALE GENOMIC DNA]</scope>
    <source>
        <strain evidence="4 5">WP4_2_2</strain>
    </source>
</reference>
<dbReference type="Pfam" id="PF12696">
    <property type="entry name" value="TraG-D_C"/>
    <property type="match status" value="1"/>
</dbReference>
<dbReference type="InterPro" id="IPR022458">
    <property type="entry name" value="Conjugative_coupling_TraG/TraD"/>
</dbReference>
<sequence length="626" mass="70434">MNAATSYINHFRPIYEFRAWLLWSIALVFLPFSGMPYWWAFTLLTLAAALWRGWAVWKALRFRMAISTKWLSTMPVARLLGVQKKMREDRNSMYLGTGFEWTQKHCQIAHDILRMPTTDIPGLPKWLNKTKRGRQIESAIEKVFAPKDSIRDREPQGVSWIHGMEPAKAAVPFHYKAMNAHTAVGGTTGAGKTRTYEVIATQVIHLGDVLIMIDPKNDKDCKARVERECARTGRKFLYWSQAKPLESIRLNPLENWSQPSEIAGRIAQLMEEGPFRDFAFLFIDRAVKGELYVGDKPNLRSILKYAQAGVGILLERSLERFFVEMGMTNWEELVATTIQQIGGRPGSVGPVDAMAMLYNERYARHDRGHESIDGLIATHMHDRDHYTRVIASVMPLLQMLATGETGLMLAPKVDDFEDEREIWDIDRIIKQKAVLYMGFDSLSNAIVQKAIASMVLADVAAVCGAIYNFYKETPDVVLIIDEVGEAINEQVIQILNKGRGAGFKAFVAFQTRADLEAKLGNAAKMLQVLGNLNNQIILRLEDTDTAQWFSDKVGETVIRNIQVSGGTSRGSEGHLGEFNGSITRSLQQETAPLIPTALIQRLPNLQYFMRISGGAVYQGRIPILQG</sequence>
<evidence type="ECO:0000256" key="1">
    <source>
        <dbReference type="SAM" id="Phobius"/>
    </source>
</evidence>
<feature type="transmembrane region" description="Helical" evidence="1">
    <location>
        <begin position="15"/>
        <end position="32"/>
    </location>
</feature>
<dbReference type="PANTHER" id="PTHR30121:SF6">
    <property type="entry name" value="SLR6007 PROTEIN"/>
    <property type="match status" value="1"/>
</dbReference>
<keyword evidence="1" id="KW-0812">Transmembrane</keyword>
<dbReference type="EMBL" id="JACHBW010000027">
    <property type="protein sequence ID" value="MBB6106495.1"/>
    <property type="molecule type" value="Genomic_DNA"/>
</dbReference>
<dbReference type="InterPro" id="IPR051162">
    <property type="entry name" value="T4SS_component"/>
</dbReference>
<evidence type="ECO:0000259" key="3">
    <source>
        <dbReference type="Pfam" id="PF12696"/>
    </source>
</evidence>
<gene>
    <name evidence="4" type="ORF">F4827_006370</name>
</gene>
<keyword evidence="1" id="KW-1133">Transmembrane helix</keyword>
<dbReference type="AlphaFoldDB" id="A0A7W9U5T3"/>
<dbReference type="SUPFAM" id="SSF52540">
    <property type="entry name" value="P-loop containing nucleoside triphosphate hydrolases"/>
    <property type="match status" value="1"/>
</dbReference>
<comment type="caution">
    <text evidence="4">The sequence shown here is derived from an EMBL/GenBank/DDBJ whole genome shotgun (WGS) entry which is preliminary data.</text>
</comment>
<dbReference type="InterPro" id="IPR032689">
    <property type="entry name" value="TraG-D_C"/>
</dbReference>
<name>A0A7W9U5T3_9BURK</name>